<dbReference type="OrthoDB" id="103819at2759"/>
<dbReference type="AlphaFoldDB" id="A0A4C1TSY7"/>
<evidence type="ECO:0000313" key="2">
    <source>
        <dbReference type="Proteomes" id="UP000299102"/>
    </source>
</evidence>
<dbReference type="STRING" id="151549.A0A4C1TSY7"/>
<comment type="caution">
    <text evidence="1">The sequence shown here is derived from an EMBL/GenBank/DDBJ whole genome shotgun (WGS) entry which is preliminary data.</text>
</comment>
<accession>A0A4C1TSY7</accession>
<reference evidence="1 2" key="1">
    <citation type="journal article" date="2019" name="Commun. Biol.">
        <title>The bagworm genome reveals a unique fibroin gene that provides high tensile strength.</title>
        <authorList>
            <person name="Kono N."/>
            <person name="Nakamura H."/>
            <person name="Ohtoshi R."/>
            <person name="Tomita M."/>
            <person name="Numata K."/>
            <person name="Arakawa K."/>
        </authorList>
    </citation>
    <scope>NUCLEOTIDE SEQUENCE [LARGE SCALE GENOMIC DNA]</scope>
</reference>
<keyword evidence="2" id="KW-1185">Reference proteome</keyword>
<name>A0A4C1TSY7_EUMVA</name>
<gene>
    <name evidence="1" type="primary">Med13l</name>
    <name evidence="1" type="ORF">EVAR_17257_1</name>
</gene>
<sequence length="155" mass="16672">MNNLELILAPFGLEGAVTGREYGESDPRAARLLDAWRHIYPLEQNCSALEVICGGVRMLYPAPYVLFTEMEEPRPDAGGARAPHQASHLMAERAVRAAAHPPVSVPTIITTANTAAGPGTGRHNQSTELCNGDVSDKADFDFLDPTRKALCTCAK</sequence>
<proteinExistence type="predicted"/>
<protein>
    <submittedName>
        <fullName evidence="1">Mediator of RNA polymerase II transcription subunit 13-like</fullName>
    </submittedName>
</protein>
<organism evidence="1 2">
    <name type="scientific">Eumeta variegata</name>
    <name type="common">Bagworm moth</name>
    <name type="synonym">Eumeta japonica</name>
    <dbReference type="NCBI Taxonomy" id="151549"/>
    <lineage>
        <taxon>Eukaryota</taxon>
        <taxon>Metazoa</taxon>
        <taxon>Ecdysozoa</taxon>
        <taxon>Arthropoda</taxon>
        <taxon>Hexapoda</taxon>
        <taxon>Insecta</taxon>
        <taxon>Pterygota</taxon>
        <taxon>Neoptera</taxon>
        <taxon>Endopterygota</taxon>
        <taxon>Lepidoptera</taxon>
        <taxon>Glossata</taxon>
        <taxon>Ditrysia</taxon>
        <taxon>Tineoidea</taxon>
        <taxon>Psychidae</taxon>
        <taxon>Oiketicinae</taxon>
        <taxon>Eumeta</taxon>
    </lineage>
</organism>
<dbReference type="Proteomes" id="UP000299102">
    <property type="component" value="Unassembled WGS sequence"/>
</dbReference>
<evidence type="ECO:0000313" key="1">
    <source>
        <dbReference type="EMBL" id="GBP17130.1"/>
    </source>
</evidence>
<dbReference type="EMBL" id="BGZK01000085">
    <property type="protein sequence ID" value="GBP17130.1"/>
    <property type="molecule type" value="Genomic_DNA"/>
</dbReference>